<evidence type="ECO:0000313" key="3">
    <source>
        <dbReference type="EMBL" id="NGO75788.1"/>
    </source>
</evidence>
<evidence type="ECO:0008006" key="5">
    <source>
        <dbReference type="Google" id="ProtNLM"/>
    </source>
</evidence>
<keyword evidence="2" id="KW-0732">Signal</keyword>
<organism evidence="3 4">
    <name type="scientific">Streptomyces mesophilus</name>
    <dbReference type="NCBI Taxonomy" id="1775132"/>
    <lineage>
        <taxon>Bacteria</taxon>
        <taxon>Bacillati</taxon>
        <taxon>Actinomycetota</taxon>
        <taxon>Actinomycetes</taxon>
        <taxon>Kitasatosporales</taxon>
        <taxon>Streptomycetaceae</taxon>
        <taxon>Streptomyces</taxon>
    </lineage>
</organism>
<evidence type="ECO:0000256" key="1">
    <source>
        <dbReference type="SAM" id="MobiDB-lite"/>
    </source>
</evidence>
<name>A0A6G4XEG7_9ACTN</name>
<evidence type="ECO:0000256" key="2">
    <source>
        <dbReference type="SAM" id="SignalP"/>
    </source>
</evidence>
<protein>
    <recommendedName>
        <fullName evidence="5">DUF11 domain-containing protein</fullName>
    </recommendedName>
</protein>
<dbReference type="Proteomes" id="UP000481109">
    <property type="component" value="Unassembled WGS sequence"/>
</dbReference>
<reference evidence="3 4" key="1">
    <citation type="submission" date="2020-02" db="EMBL/GenBank/DDBJ databases">
        <title>Whole-genome analyses of novel actinobacteria.</title>
        <authorList>
            <person name="Sahin N."/>
            <person name="Tokatli A."/>
        </authorList>
    </citation>
    <scope>NUCLEOTIDE SEQUENCE [LARGE SCALE GENOMIC DNA]</scope>
    <source>
        <strain evidence="3 4">YC504</strain>
    </source>
</reference>
<dbReference type="AlphaFoldDB" id="A0A6G4XEG7"/>
<feature type="signal peptide" evidence="2">
    <location>
        <begin position="1"/>
        <end position="34"/>
    </location>
</feature>
<keyword evidence="4" id="KW-1185">Reference proteome</keyword>
<gene>
    <name evidence="3" type="ORF">G6045_08890</name>
</gene>
<dbReference type="EMBL" id="JAAKZW010000020">
    <property type="protein sequence ID" value="NGO75788.1"/>
    <property type="molecule type" value="Genomic_DNA"/>
</dbReference>
<feature type="chain" id="PRO_5026041481" description="DUF11 domain-containing protein" evidence="2">
    <location>
        <begin position="35"/>
        <end position="335"/>
    </location>
</feature>
<comment type="caution">
    <text evidence="3">The sequence shown here is derived from an EMBL/GenBank/DDBJ whole genome shotgun (WGS) entry which is preliminary data.</text>
</comment>
<proteinExistence type="predicted"/>
<accession>A0A6G4XEG7</accession>
<feature type="region of interest" description="Disordered" evidence="1">
    <location>
        <begin position="307"/>
        <end position="335"/>
    </location>
</feature>
<evidence type="ECO:0000313" key="4">
    <source>
        <dbReference type="Proteomes" id="UP000481109"/>
    </source>
</evidence>
<dbReference type="RefSeq" id="WP_165331300.1">
    <property type="nucleotide sequence ID" value="NZ_JAAKZW010000020.1"/>
</dbReference>
<sequence length="335" mass="35012">MPFPSLVSMARTKGMRLAVTATAVLAVTAPTAQAGPAPAGDGKVDLVITSTPPTIAPGKTGVQKLVVANNGTTTKGQTLVTFATPSYVNIDRKAKLPKGCTIRYANPDPTVNEVLVCRLPEGLAKGKPVTVPVPLVVTERARLTGIVLGRAAAVPVPGSKDTEANLSDNWAITQLMLTRPTPPTPGGNKVGLYLTRDTPATDVDGRAEATFTYGNVGPNESGTIQITVVTPFLTQIDKGRELPEGCEIKLNEPTPGVPEIVVCRVDGLDVEEQDTLTLPLRVRDTAPAGVLYGLALIAPADKADVDTDQQDNLSASGVHVPSRQDSSCGTRRCAR</sequence>